<organism evidence="2 3">
    <name type="scientific">Penicillium freii</name>
    <dbReference type="NCBI Taxonomy" id="48697"/>
    <lineage>
        <taxon>Eukaryota</taxon>
        <taxon>Fungi</taxon>
        <taxon>Dikarya</taxon>
        <taxon>Ascomycota</taxon>
        <taxon>Pezizomycotina</taxon>
        <taxon>Eurotiomycetes</taxon>
        <taxon>Eurotiomycetidae</taxon>
        <taxon>Eurotiales</taxon>
        <taxon>Aspergillaceae</taxon>
        <taxon>Penicillium</taxon>
    </lineage>
</organism>
<keyword evidence="1" id="KW-0732">Signal</keyword>
<feature type="signal peptide" evidence="1">
    <location>
        <begin position="1"/>
        <end position="22"/>
    </location>
</feature>
<dbReference type="Proteomes" id="UP000055045">
    <property type="component" value="Unassembled WGS sequence"/>
</dbReference>
<feature type="chain" id="PRO_5007152267" evidence="1">
    <location>
        <begin position="23"/>
        <end position="100"/>
    </location>
</feature>
<protein>
    <submittedName>
        <fullName evidence="2">Uncharacterized protein</fullName>
    </submittedName>
</protein>
<keyword evidence="3" id="KW-1185">Reference proteome</keyword>
<accession>A0A117NSU2</accession>
<sequence>MLPVMGTWTILSAFLLRIPCSSNPWCDISDAECGGLRTCWEVITPLDICTEILLLVYAALAIRQVTISTKQKILVFCALEGRILLIPFAAVRLRFILVQP</sequence>
<dbReference type="EMBL" id="LLXE01000003">
    <property type="protein sequence ID" value="KUM66793.1"/>
    <property type="molecule type" value="Genomic_DNA"/>
</dbReference>
<dbReference type="STRING" id="48697.A0A117NSU2"/>
<evidence type="ECO:0000313" key="3">
    <source>
        <dbReference type="Proteomes" id="UP000055045"/>
    </source>
</evidence>
<proteinExistence type="predicted"/>
<name>A0A117NSU2_PENFR</name>
<evidence type="ECO:0000313" key="2">
    <source>
        <dbReference type="EMBL" id="KUM66793.1"/>
    </source>
</evidence>
<evidence type="ECO:0000256" key="1">
    <source>
        <dbReference type="SAM" id="SignalP"/>
    </source>
</evidence>
<dbReference type="AlphaFoldDB" id="A0A117NSU2"/>
<gene>
    <name evidence="2" type="ORF">ACN42_g277</name>
</gene>
<dbReference type="PANTHER" id="PTHR39614">
    <property type="entry name" value="INTEGRAL MEMBRANE PROTEIN"/>
    <property type="match status" value="1"/>
</dbReference>
<comment type="caution">
    <text evidence="2">The sequence shown here is derived from an EMBL/GenBank/DDBJ whole genome shotgun (WGS) entry which is preliminary data.</text>
</comment>
<reference evidence="2 3" key="1">
    <citation type="submission" date="2015-10" db="EMBL/GenBank/DDBJ databases">
        <title>Genome sequencing of Penicillium freii.</title>
        <authorList>
            <person name="Nguyen H.D."/>
            <person name="Visagie C.M."/>
            <person name="Seifert K.A."/>
        </authorList>
    </citation>
    <scope>NUCLEOTIDE SEQUENCE [LARGE SCALE GENOMIC DNA]</scope>
    <source>
        <strain evidence="2 3">DAOM 242723</strain>
    </source>
</reference>
<dbReference type="PANTHER" id="PTHR39614:SF2">
    <property type="entry name" value="INTEGRAL MEMBRANE PROTEIN"/>
    <property type="match status" value="1"/>
</dbReference>